<dbReference type="AlphaFoldDB" id="A0A4Y2RAB0"/>
<dbReference type="InterPro" id="IPR001739">
    <property type="entry name" value="Methyl_CpG_DNA-bd"/>
</dbReference>
<keyword evidence="3" id="KW-1185">Reference proteome</keyword>
<dbReference type="InterPro" id="IPR016177">
    <property type="entry name" value="DNA-bd_dom_sf"/>
</dbReference>
<dbReference type="PROSITE" id="PS50982">
    <property type="entry name" value="MBD"/>
    <property type="match status" value="1"/>
</dbReference>
<dbReference type="Pfam" id="PF07727">
    <property type="entry name" value="RVT_2"/>
    <property type="match status" value="2"/>
</dbReference>
<reference evidence="2 3" key="1">
    <citation type="journal article" date="2019" name="Sci. Rep.">
        <title>Orb-weaving spider Araneus ventricosus genome elucidates the spidroin gene catalogue.</title>
        <authorList>
            <person name="Kono N."/>
            <person name="Nakamura H."/>
            <person name="Ohtoshi R."/>
            <person name="Moran D.A.P."/>
            <person name="Shinohara A."/>
            <person name="Yoshida Y."/>
            <person name="Fujiwara M."/>
            <person name="Mori M."/>
            <person name="Tomita M."/>
            <person name="Arakawa K."/>
        </authorList>
    </citation>
    <scope>NUCLEOTIDE SEQUENCE [LARGE SCALE GENOMIC DNA]</scope>
</reference>
<dbReference type="Pfam" id="PF01429">
    <property type="entry name" value="MBD"/>
    <property type="match status" value="1"/>
</dbReference>
<comment type="caution">
    <text evidence="2">The sequence shown here is derived from an EMBL/GenBank/DDBJ whole genome shotgun (WGS) entry which is preliminary data.</text>
</comment>
<proteinExistence type="predicted"/>
<dbReference type="SUPFAM" id="SSF54171">
    <property type="entry name" value="DNA-binding domain"/>
    <property type="match status" value="1"/>
</dbReference>
<dbReference type="EMBL" id="BGPR01016345">
    <property type="protein sequence ID" value="GBN72653.1"/>
    <property type="molecule type" value="Genomic_DNA"/>
</dbReference>
<dbReference type="Proteomes" id="UP000499080">
    <property type="component" value="Unassembled WGS sequence"/>
</dbReference>
<dbReference type="InterPro" id="IPR043502">
    <property type="entry name" value="DNA/RNA_pol_sf"/>
</dbReference>
<organism evidence="2 3">
    <name type="scientific">Araneus ventricosus</name>
    <name type="common">Orbweaver spider</name>
    <name type="synonym">Epeira ventricosa</name>
    <dbReference type="NCBI Taxonomy" id="182803"/>
    <lineage>
        <taxon>Eukaryota</taxon>
        <taxon>Metazoa</taxon>
        <taxon>Ecdysozoa</taxon>
        <taxon>Arthropoda</taxon>
        <taxon>Chelicerata</taxon>
        <taxon>Arachnida</taxon>
        <taxon>Araneae</taxon>
        <taxon>Araneomorphae</taxon>
        <taxon>Entelegynae</taxon>
        <taxon>Araneoidea</taxon>
        <taxon>Araneidae</taxon>
        <taxon>Araneus</taxon>
    </lineage>
</organism>
<gene>
    <name evidence="2" type="primary">POLX_514</name>
    <name evidence="2" type="ORF">AVEN_49220_1</name>
</gene>
<dbReference type="InterPro" id="IPR013103">
    <property type="entry name" value="RVT_2"/>
</dbReference>
<protein>
    <submittedName>
        <fullName evidence="2">Retrovirus-related Pol polyprotein from transposon TNT 1-94</fullName>
    </submittedName>
</protein>
<dbReference type="GO" id="GO:0071897">
    <property type="term" value="P:DNA biosynthetic process"/>
    <property type="evidence" value="ECO:0007669"/>
    <property type="project" value="UniProtKB-ARBA"/>
</dbReference>
<dbReference type="PANTHER" id="PTHR11439">
    <property type="entry name" value="GAG-POL-RELATED RETROTRANSPOSON"/>
    <property type="match status" value="1"/>
</dbReference>
<dbReference type="PANTHER" id="PTHR11439:SF463">
    <property type="entry name" value="REVERSE TRANSCRIPTASE TY1_COPIA-TYPE DOMAIN-CONTAINING PROTEIN"/>
    <property type="match status" value="1"/>
</dbReference>
<dbReference type="SUPFAM" id="SSF56672">
    <property type="entry name" value="DNA/RNA polymerases"/>
    <property type="match status" value="1"/>
</dbReference>
<dbReference type="CDD" id="cd00122">
    <property type="entry name" value="MBD"/>
    <property type="match status" value="1"/>
</dbReference>
<feature type="domain" description="MBD" evidence="1">
    <location>
        <begin position="29"/>
        <end position="100"/>
    </location>
</feature>
<dbReference type="OrthoDB" id="6434337at2759"/>
<evidence type="ECO:0000259" key="1">
    <source>
        <dbReference type="PROSITE" id="PS50982"/>
    </source>
</evidence>
<accession>A0A4Y2RAB0</accession>
<evidence type="ECO:0000313" key="3">
    <source>
        <dbReference type="Proteomes" id="UP000499080"/>
    </source>
</evidence>
<dbReference type="SMART" id="SM00391">
    <property type="entry name" value="MBD"/>
    <property type="match status" value="1"/>
</dbReference>
<sequence length="453" mass="53167">MDSFPNKNDSTSTVTFMPEQVEEYLTIEEKEPPVQESTSSIEWKRVTKKREKGKTAGRVDVYYYPKPGVRLRSLKEVKNYCDNENINFDPKEFDFSTKRELKNVTDEDLSEESSEEEHSAMVTEIPKSYREAIVSSLKEKWINAMETEISILKDREVWEIVPRPRNKTVIGCRWVYSIKENVEGQILRYKARLVAQGFHQVEVIRENWIHKHIDIECAYLYGSLNEKLYLEQPEGFQEKPKADYVALLKKSLYGLHQSGRQWFKELNETFISIGFYKYKYTNCVYIYQSPVVILVYVDDLVIFAKNEESMKEVITKIKKKFKLRDLGEVKYLLGIEFEQIDGKVYLHQRKYINKLLKKFDVNICEEVKVPLSVDMNISKSSCPTNVQEKKFVEKFPYRELIGNLMFLASRTRPDIQFAVTFLSQYRSNPGLNHWKAALQILKYVGSTSDLPLS</sequence>
<evidence type="ECO:0000313" key="2">
    <source>
        <dbReference type="EMBL" id="GBN72653.1"/>
    </source>
</evidence>
<dbReference type="Gene3D" id="3.30.890.10">
    <property type="entry name" value="Methyl-cpg-binding Protein 2, Chain A"/>
    <property type="match status" value="1"/>
</dbReference>
<dbReference type="GO" id="GO:0003677">
    <property type="term" value="F:DNA binding"/>
    <property type="evidence" value="ECO:0007669"/>
    <property type="project" value="InterPro"/>
</dbReference>
<name>A0A4Y2RAB0_ARAVE</name>